<organism evidence="1 2">
    <name type="scientific">Helianthus annuus</name>
    <name type="common">Common sunflower</name>
    <dbReference type="NCBI Taxonomy" id="4232"/>
    <lineage>
        <taxon>Eukaryota</taxon>
        <taxon>Viridiplantae</taxon>
        <taxon>Streptophyta</taxon>
        <taxon>Embryophyta</taxon>
        <taxon>Tracheophyta</taxon>
        <taxon>Spermatophyta</taxon>
        <taxon>Magnoliopsida</taxon>
        <taxon>eudicotyledons</taxon>
        <taxon>Gunneridae</taxon>
        <taxon>Pentapetalae</taxon>
        <taxon>asterids</taxon>
        <taxon>campanulids</taxon>
        <taxon>Asterales</taxon>
        <taxon>Asteraceae</taxon>
        <taxon>Asteroideae</taxon>
        <taxon>Heliantheae alliance</taxon>
        <taxon>Heliantheae</taxon>
        <taxon>Helianthus</taxon>
    </lineage>
</organism>
<gene>
    <name evidence="1" type="ORF">HannXRQ_Chr05g0144111</name>
</gene>
<dbReference type="AlphaFoldDB" id="A0A251UQ22"/>
<dbReference type="InParanoid" id="A0A251UQ22"/>
<name>A0A251UQ22_HELAN</name>
<dbReference type="Proteomes" id="UP000215914">
    <property type="component" value="Chromosome 5"/>
</dbReference>
<reference evidence="2" key="1">
    <citation type="journal article" date="2017" name="Nature">
        <title>The sunflower genome provides insights into oil metabolism, flowering and Asterid evolution.</title>
        <authorList>
            <person name="Badouin H."/>
            <person name="Gouzy J."/>
            <person name="Grassa C.J."/>
            <person name="Murat F."/>
            <person name="Staton S.E."/>
            <person name="Cottret L."/>
            <person name="Lelandais-Briere C."/>
            <person name="Owens G.L."/>
            <person name="Carrere S."/>
            <person name="Mayjonade B."/>
            <person name="Legrand L."/>
            <person name="Gill N."/>
            <person name="Kane N.C."/>
            <person name="Bowers J.E."/>
            <person name="Hubner S."/>
            <person name="Bellec A."/>
            <person name="Berard A."/>
            <person name="Berges H."/>
            <person name="Blanchet N."/>
            <person name="Boniface M.C."/>
            <person name="Brunel D."/>
            <person name="Catrice O."/>
            <person name="Chaidir N."/>
            <person name="Claudel C."/>
            <person name="Donnadieu C."/>
            <person name="Faraut T."/>
            <person name="Fievet G."/>
            <person name="Helmstetter N."/>
            <person name="King M."/>
            <person name="Knapp S.J."/>
            <person name="Lai Z."/>
            <person name="Le Paslier M.C."/>
            <person name="Lippi Y."/>
            <person name="Lorenzon L."/>
            <person name="Mandel J.R."/>
            <person name="Marage G."/>
            <person name="Marchand G."/>
            <person name="Marquand E."/>
            <person name="Bret-Mestries E."/>
            <person name="Morien E."/>
            <person name="Nambeesan S."/>
            <person name="Nguyen T."/>
            <person name="Pegot-Espagnet P."/>
            <person name="Pouilly N."/>
            <person name="Raftis F."/>
            <person name="Sallet E."/>
            <person name="Schiex T."/>
            <person name="Thomas J."/>
            <person name="Vandecasteele C."/>
            <person name="Vares D."/>
            <person name="Vear F."/>
            <person name="Vautrin S."/>
            <person name="Crespi M."/>
            <person name="Mangin B."/>
            <person name="Burke J.M."/>
            <person name="Salse J."/>
            <person name="Munos S."/>
            <person name="Vincourt P."/>
            <person name="Rieseberg L.H."/>
            <person name="Langlade N.B."/>
        </authorList>
    </citation>
    <scope>NUCLEOTIDE SEQUENCE [LARGE SCALE GENOMIC DNA]</scope>
    <source>
        <strain evidence="2">cv. SF193</strain>
    </source>
</reference>
<dbReference type="EMBL" id="CM007894">
    <property type="protein sequence ID" value="OTG25113.1"/>
    <property type="molecule type" value="Genomic_DNA"/>
</dbReference>
<dbReference type="CDD" id="cd09272">
    <property type="entry name" value="RNase_HI_RT_Ty1"/>
    <property type="match status" value="1"/>
</dbReference>
<dbReference type="OMA" id="WSSKQQS"/>
<evidence type="ECO:0000313" key="1">
    <source>
        <dbReference type="EMBL" id="OTG25113.1"/>
    </source>
</evidence>
<protein>
    <submittedName>
        <fullName evidence="1">Uncharacterized protein</fullName>
    </submittedName>
</protein>
<sequence length="78" mass="8748">MTLLEAPLGYLVYLVSNPISWSSKQQSTLARYSTKVEFMVVASTTTKVQWIQSLLSELGFHSHSTPVTYYDNLSVTVC</sequence>
<keyword evidence="2" id="KW-1185">Reference proteome</keyword>
<dbReference type="PANTHER" id="PTHR11439:SF483">
    <property type="entry name" value="PEPTIDE SYNTHASE GLIP-LIKE, PUTATIVE (AFU_ORTHOLOGUE AFUA_3G12920)-RELATED"/>
    <property type="match status" value="1"/>
</dbReference>
<evidence type="ECO:0000313" key="2">
    <source>
        <dbReference type="Proteomes" id="UP000215914"/>
    </source>
</evidence>
<accession>A0A251UQ22</accession>
<dbReference type="PANTHER" id="PTHR11439">
    <property type="entry name" value="GAG-POL-RELATED RETROTRANSPOSON"/>
    <property type="match status" value="1"/>
</dbReference>
<proteinExistence type="predicted"/>